<evidence type="ECO:0008006" key="3">
    <source>
        <dbReference type="Google" id="ProtNLM"/>
    </source>
</evidence>
<evidence type="ECO:0000313" key="1">
    <source>
        <dbReference type="EMBL" id="PST45675.1"/>
    </source>
</evidence>
<proteinExistence type="predicted"/>
<protein>
    <recommendedName>
        <fullName evidence="3">Eps11J</fullName>
    </recommendedName>
</protein>
<accession>A0A2T3G856</accession>
<dbReference type="EMBL" id="NWTX01000023">
    <property type="protein sequence ID" value="PST45675.1"/>
    <property type="molecule type" value="Genomic_DNA"/>
</dbReference>
<keyword evidence="2" id="KW-1185">Reference proteome</keyword>
<dbReference type="Proteomes" id="UP000240228">
    <property type="component" value="Unassembled WGS sequence"/>
</dbReference>
<evidence type="ECO:0000313" key="2">
    <source>
        <dbReference type="Proteomes" id="UP000240228"/>
    </source>
</evidence>
<organism evidence="1 2">
    <name type="scientific">Bifidobacterium callitrichos</name>
    <dbReference type="NCBI Taxonomy" id="762209"/>
    <lineage>
        <taxon>Bacteria</taxon>
        <taxon>Bacillati</taxon>
        <taxon>Actinomycetota</taxon>
        <taxon>Actinomycetes</taxon>
        <taxon>Bifidobacteriales</taxon>
        <taxon>Bifidobacteriaceae</taxon>
        <taxon>Bifidobacterium</taxon>
    </lineage>
</organism>
<dbReference type="AlphaFoldDB" id="A0A2T3G856"/>
<reference evidence="2" key="1">
    <citation type="submission" date="2017-09" db="EMBL/GenBank/DDBJ databases">
        <authorList>
            <person name="Sela D.A."/>
            <person name="Albert K."/>
        </authorList>
    </citation>
    <scope>NUCLEOTIDE SEQUENCE [LARGE SCALE GENOMIC DNA]</scope>
    <source>
        <strain evidence="2">UMA51805</strain>
    </source>
</reference>
<comment type="caution">
    <text evidence="1">The sequence shown here is derived from an EMBL/GenBank/DDBJ whole genome shotgun (WGS) entry which is preliminary data.</text>
</comment>
<name>A0A2T3G856_9BIFI</name>
<gene>
    <name evidence="1" type="ORF">CPA40_09855</name>
</gene>
<dbReference type="RefSeq" id="WP_107044734.1">
    <property type="nucleotide sequence ID" value="NZ_NWTX01000023.1"/>
</dbReference>
<reference evidence="1 2" key="2">
    <citation type="submission" date="2018-03" db="EMBL/GenBank/DDBJ databases">
        <title>The comparative genomics of Bifidobacterium callitrichos reflects dietary carbohydrate utilization within the common marmoset gut.</title>
        <authorList>
            <person name="Rani A."/>
        </authorList>
    </citation>
    <scope>NUCLEOTIDE SEQUENCE [LARGE SCALE GENOMIC DNA]</scope>
    <source>
        <strain evidence="1 2">UMA51805</strain>
    </source>
</reference>
<sequence>MSRILLISPSFFGYRQRVSEELIRQGYDVECVDDRPREDVTFKSLAKISYKLVDAPIDQYATLIAKKVAEGRFNQVIYLGGMSFCWTRKQFERIRNASNAQFTAYLWDSIANCQRFEASMDLFDRVLSFEPKDCVAYGLELRPLFYSGAYKGLPLEPEDGFEWDACFIGSVHQPSKFHSVLDISRSLKNRGLRVFTWFYMPSRSVAQLRRLTDPVYRGVDFRFDSLTSAEVANVYRRSKCIIDSPQEGQFGLTMRTLETVGAHRKLITANRDVANYDFHNACDVLIWQDENSLADAFFSKPYQPLAEEIYESYSIVEFVRTLLDVNHVYHGYVRKENR</sequence>